<feature type="transmembrane region" description="Helical" evidence="7">
    <location>
        <begin position="268"/>
        <end position="287"/>
    </location>
</feature>
<evidence type="ECO:0000256" key="3">
    <source>
        <dbReference type="ARBA" id="ARBA00022475"/>
    </source>
</evidence>
<dbReference type="InterPro" id="IPR002656">
    <property type="entry name" value="Acyl_transf_3_dom"/>
</dbReference>
<evidence type="ECO:0000256" key="5">
    <source>
        <dbReference type="ARBA" id="ARBA00022989"/>
    </source>
</evidence>
<protein>
    <submittedName>
        <fullName evidence="9">Acyltransferase</fullName>
    </submittedName>
</protein>
<keyword evidence="3" id="KW-1003">Cell membrane</keyword>
<evidence type="ECO:0000259" key="8">
    <source>
        <dbReference type="Pfam" id="PF01757"/>
    </source>
</evidence>
<evidence type="ECO:0000256" key="7">
    <source>
        <dbReference type="SAM" id="Phobius"/>
    </source>
</evidence>
<evidence type="ECO:0000256" key="1">
    <source>
        <dbReference type="ARBA" id="ARBA00004651"/>
    </source>
</evidence>
<feature type="transmembrane region" description="Helical" evidence="7">
    <location>
        <begin position="20"/>
        <end position="37"/>
    </location>
</feature>
<feature type="transmembrane region" description="Helical" evidence="7">
    <location>
        <begin position="331"/>
        <end position="357"/>
    </location>
</feature>
<comment type="similarity">
    <text evidence="2">Belongs to the acyltransferase 3 family.</text>
</comment>
<evidence type="ECO:0000313" key="9">
    <source>
        <dbReference type="EMBL" id="MFC6176564.1"/>
    </source>
</evidence>
<reference evidence="10" key="1">
    <citation type="journal article" date="2019" name="Int. J. Syst. Evol. Microbiol.">
        <title>The Global Catalogue of Microorganisms (GCM) 10K type strain sequencing project: providing services to taxonomists for standard genome sequencing and annotation.</title>
        <authorList>
            <consortium name="The Broad Institute Genomics Platform"/>
            <consortium name="The Broad Institute Genome Sequencing Center for Infectious Disease"/>
            <person name="Wu L."/>
            <person name="Ma J."/>
        </authorList>
    </citation>
    <scope>NUCLEOTIDE SEQUENCE [LARGE SCALE GENOMIC DNA]</scope>
    <source>
        <strain evidence="10">CCM 8927</strain>
    </source>
</reference>
<keyword evidence="9" id="KW-0012">Acyltransferase</keyword>
<name>A0ABW1RKE2_9LACO</name>
<dbReference type="Proteomes" id="UP001596288">
    <property type="component" value="Unassembled WGS sequence"/>
</dbReference>
<accession>A0ABW1RKE2</accession>
<feature type="transmembrane region" description="Helical" evidence="7">
    <location>
        <begin position="135"/>
        <end position="155"/>
    </location>
</feature>
<feature type="transmembrane region" description="Helical" evidence="7">
    <location>
        <begin position="202"/>
        <end position="219"/>
    </location>
</feature>
<sequence>MNSRLDNTRPADIGDYMKVFACTAVMMQTVLGVVLGTNPPDNAQTFIGIVYNLVKFTAPAFIFGILYTTARTTGDNSWNNYGGYMKKQWSALFVPTIWWTLAYLLIFPDVQQVNQFNDVGSFLWNFVNGNAAPHLWYNTMMLQFIILMPFFWALGHWVKKSITNAIWAIALTIVGYAAWLYFYDVNVFHGPQATNWYLLDRLFVSFVIYGIFGVIAWVYREQFETFIRKVWIFLVVAIIAVYYWTNSELSAYGFPVQLTNAPYYKPSMTLYALLVISLVAALSMYHLRNNSKALPVFHFLAVYAYRAYLSNVFWFQIIWRIFGHNVALNHPIVAIVVCYLITWCLAFTSAYTFHIIWSRVKSGFASKDSKQVSEQVKQ</sequence>
<evidence type="ECO:0000256" key="6">
    <source>
        <dbReference type="ARBA" id="ARBA00023136"/>
    </source>
</evidence>
<feature type="transmembrane region" description="Helical" evidence="7">
    <location>
        <begin position="226"/>
        <end position="245"/>
    </location>
</feature>
<feature type="transmembrane region" description="Helical" evidence="7">
    <location>
        <begin position="89"/>
        <end position="107"/>
    </location>
</feature>
<comment type="caution">
    <text evidence="9">The sequence shown here is derived from an EMBL/GenBank/DDBJ whole genome shotgun (WGS) entry which is preliminary data.</text>
</comment>
<feature type="transmembrane region" description="Helical" evidence="7">
    <location>
        <begin position="162"/>
        <end position="182"/>
    </location>
</feature>
<keyword evidence="10" id="KW-1185">Reference proteome</keyword>
<evidence type="ECO:0000256" key="4">
    <source>
        <dbReference type="ARBA" id="ARBA00022692"/>
    </source>
</evidence>
<dbReference type="Pfam" id="PF01757">
    <property type="entry name" value="Acyl_transf_3"/>
    <property type="match status" value="1"/>
</dbReference>
<keyword evidence="6 7" id="KW-0472">Membrane</keyword>
<dbReference type="EMBL" id="JBHSSF010000018">
    <property type="protein sequence ID" value="MFC6176564.1"/>
    <property type="molecule type" value="Genomic_DNA"/>
</dbReference>
<proteinExistence type="inferred from homology"/>
<dbReference type="PANTHER" id="PTHR40074:SF2">
    <property type="entry name" value="O-ACETYLTRANSFERASE WECH"/>
    <property type="match status" value="1"/>
</dbReference>
<feature type="domain" description="Acyltransferase 3" evidence="8">
    <location>
        <begin position="15"/>
        <end position="347"/>
    </location>
</feature>
<evidence type="ECO:0000256" key="2">
    <source>
        <dbReference type="ARBA" id="ARBA00007400"/>
    </source>
</evidence>
<dbReference type="PANTHER" id="PTHR40074">
    <property type="entry name" value="O-ACETYLTRANSFERASE WECH"/>
    <property type="match status" value="1"/>
</dbReference>
<feature type="transmembrane region" description="Helical" evidence="7">
    <location>
        <begin position="299"/>
        <end position="319"/>
    </location>
</feature>
<dbReference type="RefSeq" id="WP_137611661.1">
    <property type="nucleotide sequence ID" value="NZ_BJDF01000012.1"/>
</dbReference>
<keyword evidence="5 7" id="KW-1133">Transmembrane helix</keyword>
<feature type="transmembrane region" description="Helical" evidence="7">
    <location>
        <begin position="49"/>
        <end position="68"/>
    </location>
</feature>
<gene>
    <name evidence="9" type="ORF">ACFQAV_06910</name>
</gene>
<comment type="subcellular location">
    <subcellularLocation>
        <location evidence="1">Cell membrane</location>
        <topology evidence="1">Multi-pass membrane protein</topology>
    </subcellularLocation>
</comment>
<dbReference type="GO" id="GO:0016746">
    <property type="term" value="F:acyltransferase activity"/>
    <property type="evidence" value="ECO:0007669"/>
    <property type="project" value="UniProtKB-KW"/>
</dbReference>
<organism evidence="9 10">
    <name type="scientific">Companilactobacillus huachuanensis</name>
    <dbReference type="NCBI Taxonomy" id="2559914"/>
    <lineage>
        <taxon>Bacteria</taxon>
        <taxon>Bacillati</taxon>
        <taxon>Bacillota</taxon>
        <taxon>Bacilli</taxon>
        <taxon>Lactobacillales</taxon>
        <taxon>Lactobacillaceae</taxon>
        <taxon>Companilactobacillus</taxon>
    </lineage>
</organism>
<keyword evidence="9" id="KW-0808">Transferase</keyword>
<keyword evidence="4 7" id="KW-0812">Transmembrane</keyword>
<evidence type="ECO:0000313" key="10">
    <source>
        <dbReference type="Proteomes" id="UP001596288"/>
    </source>
</evidence>